<accession>A0A1L9C4A1</accession>
<reference evidence="2 5" key="1">
    <citation type="submission" date="2014-12" db="EMBL/GenBank/DDBJ databases">
        <title>The genome sequence of Methanohalophilus portucalensis strain FDF1.</title>
        <authorList>
            <person name="Lai M.-C."/>
            <person name="Lai S.-J."/>
        </authorList>
    </citation>
    <scope>NUCLEOTIDE SEQUENCE [LARGE SCALE GENOMIC DNA]</scope>
    <source>
        <strain evidence="2 5">FDF-1</strain>
    </source>
</reference>
<keyword evidence="1" id="KW-0812">Transmembrane</keyword>
<dbReference type="Proteomes" id="UP000185713">
    <property type="component" value="Unassembled WGS sequence"/>
</dbReference>
<dbReference type="OrthoDB" id="203477at2157"/>
<dbReference type="GO" id="GO:0052689">
    <property type="term" value="F:carboxylic ester hydrolase activity"/>
    <property type="evidence" value="ECO:0007669"/>
    <property type="project" value="TreeGrafter"/>
</dbReference>
<dbReference type="EMBL" id="RJJH01000010">
    <property type="protein sequence ID" value="RNI11531.1"/>
    <property type="molecule type" value="Genomic_DNA"/>
</dbReference>
<dbReference type="STRING" id="523843.SAMN06264941_1643"/>
<dbReference type="InterPro" id="IPR029058">
    <property type="entry name" value="AB_hydrolase_fold"/>
</dbReference>
<dbReference type="SUPFAM" id="SSF53474">
    <property type="entry name" value="alpha/beta-Hydrolases"/>
    <property type="match status" value="1"/>
</dbReference>
<dbReference type="Pfam" id="PF06500">
    <property type="entry name" value="FrsA-like"/>
    <property type="match status" value="1"/>
</dbReference>
<feature type="transmembrane region" description="Helical" evidence="1">
    <location>
        <begin position="279"/>
        <end position="301"/>
    </location>
</feature>
<keyword evidence="6" id="KW-1185">Reference proteome</keyword>
<feature type="transmembrane region" description="Helical" evidence="1">
    <location>
        <begin position="376"/>
        <end position="394"/>
    </location>
</feature>
<reference evidence="3 7" key="4">
    <citation type="submission" date="2018-10" db="EMBL/GenBank/DDBJ databases">
        <title>Cultivation of a novel Methanohalophilus strain from Kebrit Deep of the Red Sea and a genomic comparison of members of the genus Methanohalophilus.</title>
        <authorList>
            <person name="Guan Y."/>
            <person name="Ngugi D.K."/>
            <person name="Stingl U."/>
        </authorList>
    </citation>
    <scope>NUCLEOTIDE SEQUENCE [LARGE SCALE GENOMIC DNA]</scope>
    <source>
        <strain evidence="3 7">DSM 7471</strain>
    </source>
</reference>
<dbReference type="RefSeq" id="WP_072360068.1">
    <property type="nucleotide sequence ID" value="NZ_FXBN01000003.1"/>
</dbReference>
<dbReference type="AlphaFoldDB" id="A0A1L9C4A1"/>
<dbReference type="InterPro" id="IPR053145">
    <property type="entry name" value="AB_hydrolase_Est10"/>
</dbReference>
<dbReference type="PANTHER" id="PTHR43265:SF1">
    <property type="entry name" value="ESTERASE ESTD"/>
    <property type="match status" value="1"/>
</dbReference>
<evidence type="ECO:0000313" key="3">
    <source>
        <dbReference type="EMBL" id="RNI11531.1"/>
    </source>
</evidence>
<evidence type="ECO:0000256" key="1">
    <source>
        <dbReference type="SAM" id="Phobius"/>
    </source>
</evidence>
<evidence type="ECO:0000313" key="4">
    <source>
        <dbReference type="EMBL" id="SMH41541.1"/>
    </source>
</evidence>
<organism evidence="2 5">
    <name type="scientific">Methanohalophilus portucalensis FDF-1</name>
    <dbReference type="NCBI Taxonomy" id="523843"/>
    <lineage>
        <taxon>Archaea</taxon>
        <taxon>Methanobacteriati</taxon>
        <taxon>Methanobacteriota</taxon>
        <taxon>Stenosarchaea group</taxon>
        <taxon>Methanomicrobia</taxon>
        <taxon>Methanosarcinales</taxon>
        <taxon>Methanosarcinaceae</taxon>
        <taxon>Methanohalophilus</taxon>
    </lineage>
</organism>
<keyword evidence="1" id="KW-1133">Transmembrane helix</keyword>
<feature type="transmembrane region" description="Helical" evidence="1">
    <location>
        <begin position="313"/>
        <end position="334"/>
    </location>
</feature>
<evidence type="ECO:0000313" key="5">
    <source>
        <dbReference type="Proteomes" id="UP000185713"/>
    </source>
</evidence>
<dbReference type="EMBL" id="JWTK01000003">
    <property type="protein sequence ID" value="OJH49359.1"/>
    <property type="molecule type" value="Genomic_DNA"/>
</dbReference>
<protein>
    <submittedName>
        <fullName evidence="3">Alpha/beta hydrolase</fullName>
    </submittedName>
    <submittedName>
        <fullName evidence="4">Predicted esterase</fullName>
    </submittedName>
</protein>
<feature type="transmembrane region" description="Helical" evidence="1">
    <location>
        <begin position="433"/>
        <end position="451"/>
    </location>
</feature>
<dbReference type="Proteomes" id="UP000278252">
    <property type="component" value="Unassembled WGS sequence"/>
</dbReference>
<keyword evidence="1" id="KW-0472">Membrane</keyword>
<name>A0A1L9C4A1_9EURY</name>
<dbReference type="Gene3D" id="3.40.50.1820">
    <property type="entry name" value="alpha/beta hydrolase"/>
    <property type="match status" value="1"/>
</dbReference>
<evidence type="ECO:0000313" key="6">
    <source>
        <dbReference type="Proteomes" id="UP000193969"/>
    </source>
</evidence>
<reference evidence="4" key="2">
    <citation type="submission" date="2017-04" db="EMBL/GenBank/DDBJ databases">
        <authorList>
            <person name="Afonso C.L."/>
            <person name="Miller P.J."/>
            <person name="Scott M.A."/>
            <person name="Spackman E."/>
            <person name="Goraichik I."/>
            <person name="Dimitrov K.M."/>
            <person name="Suarez D.L."/>
            <person name="Swayne D.E."/>
        </authorList>
    </citation>
    <scope>NUCLEOTIDE SEQUENCE [LARGE SCALE GENOMIC DNA]</scope>
    <source>
        <strain evidence="4">FDF-1</strain>
    </source>
</reference>
<dbReference type="EMBL" id="FXBN01000003">
    <property type="protein sequence ID" value="SMH41541.1"/>
    <property type="molecule type" value="Genomic_DNA"/>
</dbReference>
<keyword evidence="3" id="KW-0378">Hydrolase</keyword>
<evidence type="ECO:0000313" key="7">
    <source>
        <dbReference type="Proteomes" id="UP000278252"/>
    </source>
</evidence>
<dbReference type="PANTHER" id="PTHR43265">
    <property type="entry name" value="ESTERASE ESTD"/>
    <property type="match status" value="1"/>
</dbReference>
<proteinExistence type="predicted"/>
<evidence type="ECO:0000313" key="2">
    <source>
        <dbReference type="EMBL" id="OJH49359.1"/>
    </source>
</evidence>
<sequence length="452" mass="50108">MANKKQILLITFALIGLIGWLGFTANEMDTEADFEVEHLLLSTGEERKVVATLYVPDDAGQFPGVLFGAGSGTDPAMYTNWGKSFVKEDIAILIVGPTYRKSEGGVPEWEIINDKDILLKEQVDQFSTILEYLKEQPQIDSEKIVIGGHSGGANTAYHLAYEKRDVNGVFAIAGRYPPENPEIFPTNLLLATGAKDTIVPPGKLKEVGLQLTGKDLEENVLYGNFEDNTAKKLVISENSSHLLETFDENIMQECINFTLASLQKEPINSQINVITIDSVLSKLAAGLLFLVSFIFLASDYIRSGDYSKTIQNCLPAIYFLLFYLILSTTISEYLRFLGPVPYRFEQYIIMAFITIIAGAGLIKLNEKIELNNRVSLILDIVLIGISISLFTLVYTQLAQFQIVTQVAIGLMVSFLVSIPILAMSYTKIPFKSLLTFTILSLVWLVPAITPVY</sequence>
<feature type="transmembrane region" description="Helical" evidence="1">
    <location>
        <begin position="346"/>
        <end position="364"/>
    </location>
</feature>
<feature type="transmembrane region" description="Helical" evidence="1">
    <location>
        <begin position="400"/>
        <end position="421"/>
    </location>
</feature>
<dbReference type="Proteomes" id="UP000193969">
    <property type="component" value="Unassembled WGS sequence"/>
</dbReference>
<reference evidence="6" key="3">
    <citation type="submission" date="2017-04" db="EMBL/GenBank/DDBJ databases">
        <authorList>
            <person name="Varghese N."/>
            <person name="Submissions S."/>
        </authorList>
    </citation>
    <scope>NUCLEOTIDE SEQUENCE [LARGE SCALE GENOMIC DNA]</scope>
    <source>
        <strain evidence="6">FDF-1</strain>
    </source>
</reference>
<dbReference type="InterPro" id="IPR010520">
    <property type="entry name" value="FrsA-like"/>
</dbReference>
<gene>
    <name evidence="3" type="ORF">EFE41_04755</name>
    <name evidence="2" type="ORF">MPF_1226</name>
    <name evidence="4" type="ORF">SAMN06264941_1643</name>
</gene>